<dbReference type="Gene3D" id="1.10.10.10">
    <property type="entry name" value="Winged helix-like DNA-binding domain superfamily/Winged helix DNA-binding domain"/>
    <property type="match status" value="1"/>
</dbReference>
<feature type="domain" description="HTH marR-type" evidence="1">
    <location>
        <begin position="19"/>
        <end position="155"/>
    </location>
</feature>
<evidence type="ECO:0000313" key="2">
    <source>
        <dbReference type="EMBL" id="RZU62421.1"/>
    </source>
</evidence>
<dbReference type="InterPro" id="IPR000835">
    <property type="entry name" value="HTH_MarR-typ"/>
</dbReference>
<dbReference type="Pfam" id="PF12802">
    <property type="entry name" value="MarR_2"/>
    <property type="match status" value="1"/>
</dbReference>
<dbReference type="PROSITE" id="PS50995">
    <property type="entry name" value="HTH_MARR_2"/>
    <property type="match status" value="1"/>
</dbReference>
<protein>
    <submittedName>
        <fullName evidence="2">MarR family protein</fullName>
    </submittedName>
</protein>
<organism evidence="2 3">
    <name type="scientific">Zhihengliuella halotolerans</name>
    <dbReference type="NCBI Taxonomy" id="370736"/>
    <lineage>
        <taxon>Bacteria</taxon>
        <taxon>Bacillati</taxon>
        <taxon>Actinomycetota</taxon>
        <taxon>Actinomycetes</taxon>
        <taxon>Micrococcales</taxon>
        <taxon>Micrococcaceae</taxon>
        <taxon>Zhihengliuella</taxon>
    </lineage>
</organism>
<dbReference type="PANTHER" id="PTHR33164">
    <property type="entry name" value="TRANSCRIPTIONAL REGULATOR, MARR FAMILY"/>
    <property type="match status" value="1"/>
</dbReference>
<name>A0A4Q8AF02_9MICC</name>
<dbReference type="GO" id="GO:0006950">
    <property type="term" value="P:response to stress"/>
    <property type="evidence" value="ECO:0007669"/>
    <property type="project" value="TreeGrafter"/>
</dbReference>
<dbReference type="SMART" id="SM00347">
    <property type="entry name" value="HTH_MARR"/>
    <property type="match status" value="1"/>
</dbReference>
<dbReference type="InterPro" id="IPR036390">
    <property type="entry name" value="WH_DNA-bd_sf"/>
</dbReference>
<dbReference type="GO" id="GO:0003700">
    <property type="term" value="F:DNA-binding transcription factor activity"/>
    <property type="evidence" value="ECO:0007669"/>
    <property type="project" value="InterPro"/>
</dbReference>
<dbReference type="RefSeq" id="WP_165391932.1">
    <property type="nucleotide sequence ID" value="NZ_SHLA01000001.1"/>
</dbReference>
<accession>A0A4Q8AF02</accession>
<dbReference type="PRINTS" id="PR00598">
    <property type="entry name" value="HTHMARR"/>
</dbReference>
<sequence length="166" mass="17840">MTQEPAPRPEQNAASAALHWSVAKNLQEVALASERYVDVAARSGHVHRTDLHALNEILRNQDSDAPITASELAGRLGLSAPATTALIDRLVDHGHVRRARDKRDGRRVALFATDEARTTGGRLFRPLGAALSTMSSAYTTDELRLIDGFLARAAATIERAAASHTG</sequence>
<comment type="caution">
    <text evidence="2">The sequence shown here is derived from an EMBL/GenBank/DDBJ whole genome shotgun (WGS) entry which is preliminary data.</text>
</comment>
<dbReference type="InterPro" id="IPR039422">
    <property type="entry name" value="MarR/SlyA-like"/>
</dbReference>
<dbReference type="AlphaFoldDB" id="A0A4Q8AF02"/>
<reference evidence="2 3" key="1">
    <citation type="submission" date="2019-02" db="EMBL/GenBank/DDBJ databases">
        <title>Sequencing the genomes of 1000 actinobacteria strains.</title>
        <authorList>
            <person name="Klenk H.-P."/>
        </authorList>
    </citation>
    <scope>NUCLEOTIDE SEQUENCE [LARGE SCALE GENOMIC DNA]</scope>
    <source>
        <strain evidence="2 3">DSM 17364</strain>
    </source>
</reference>
<dbReference type="EMBL" id="SHLA01000001">
    <property type="protein sequence ID" value="RZU62421.1"/>
    <property type="molecule type" value="Genomic_DNA"/>
</dbReference>
<evidence type="ECO:0000259" key="1">
    <source>
        <dbReference type="PROSITE" id="PS50995"/>
    </source>
</evidence>
<dbReference type="Proteomes" id="UP000292685">
    <property type="component" value="Unassembled WGS sequence"/>
</dbReference>
<dbReference type="SUPFAM" id="SSF46785">
    <property type="entry name" value="Winged helix' DNA-binding domain"/>
    <property type="match status" value="1"/>
</dbReference>
<keyword evidence="3" id="KW-1185">Reference proteome</keyword>
<proteinExistence type="predicted"/>
<gene>
    <name evidence="2" type="ORF">EV380_2015</name>
</gene>
<dbReference type="InterPro" id="IPR036388">
    <property type="entry name" value="WH-like_DNA-bd_sf"/>
</dbReference>
<evidence type="ECO:0000313" key="3">
    <source>
        <dbReference type="Proteomes" id="UP000292685"/>
    </source>
</evidence>
<dbReference type="PANTHER" id="PTHR33164:SF106">
    <property type="entry name" value="TRANSCRIPTIONAL REGULATORY PROTEIN"/>
    <property type="match status" value="1"/>
</dbReference>